<protein>
    <submittedName>
        <fullName evidence="1">Uncharacterized protein</fullName>
    </submittedName>
</protein>
<reference evidence="1 2" key="1">
    <citation type="submission" date="2022-12" db="EMBL/GenBank/DDBJ databases">
        <title>Chromosome-scale assembly of the Ensete ventricosum genome.</title>
        <authorList>
            <person name="Dussert Y."/>
            <person name="Stocks J."/>
            <person name="Wendawek A."/>
            <person name="Woldeyes F."/>
            <person name="Nichols R.A."/>
            <person name="Borrell J.S."/>
        </authorList>
    </citation>
    <scope>NUCLEOTIDE SEQUENCE [LARGE SCALE GENOMIC DNA]</scope>
    <source>
        <strain evidence="2">cv. Maze</strain>
        <tissue evidence="1">Seeds</tissue>
    </source>
</reference>
<evidence type="ECO:0000313" key="2">
    <source>
        <dbReference type="Proteomes" id="UP001222027"/>
    </source>
</evidence>
<name>A0AAV8Q3F8_ENSVE</name>
<sequence length="145" mass="15951">MVADATRSNDSVKYLGNLLCNGGYGKKSNLCKRDSLRKGGLMMFAGEIDLSSTTGLRQSGQVEWEKARCLALQRLAEAAILLRDGGKIGGDYEAALRLKELDDGRGSRERRRRWLLRQMDPLAVDGGISSSARLCMYIERGLKGP</sequence>
<dbReference type="Proteomes" id="UP001222027">
    <property type="component" value="Unassembled WGS sequence"/>
</dbReference>
<dbReference type="AlphaFoldDB" id="A0AAV8Q3F8"/>
<evidence type="ECO:0000313" key="1">
    <source>
        <dbReference type="EMBL" id="KAJ8464223.1"/>
    </source>
</evidence>
<organism evidence="1 2">
    <name type="scientific">Ensete ventricosum</name>
    <name type="common">Abyssinian banana</name>
    <name type="synonym">Musa ensete</name>
    <dbReference type="NCBI Taxonomy" id="4639"/>
    <lineage>
        <taxon>Eukaryota</taxon>
        <taxon>Viridiplantae</taxon>
        <taxon>Streptophyta</taxon>
        <taxon>Embryophyta</taxon>
        <taxon>Tracheophyta</taxon>
        <taxon>Spermatophyta</taxon>
        <taxon>Magnoliopsida</taxon>
        <taxon>Liliopsida</taxon>
        <taxon>Zingiberales</taxon>
        <taxon>Musaceae</taxon>
        <taxon>Ensete</taxon>
    </lineage>
</organism>
<dbReference type="EMBL" id="JAQQAF010000008">
    <property type="protein sequence ID" value="KAJ8464223.1"/>
    <property type="molecule type" value="Genomic_DNA"/>
</dbReference>
<comment type="caution">
    <text evidence="1">The sequence shown here is derived from an EMBL/GenBank/DDBJ whole genome shotgun (WGS) entry which is preliminary data.</text>
</comment>
<accession>A0AAV8Q3F8</accession>
<gene>
    <name evidence="1" type="ORF">OPV22_026775</name>
</gene>
<keyword evidence="2" id="KW-1185">Reference proteome</keyword>
<proteinExistence type="predicted"/>